<evidence type="ECO:0000256" key="3">
    <source>
        <dbReference type="ARBA" id="ARBA00023157"/>
    </source>
</evidence>
<dbReference type="PRINTS" id="PR00160">
    <property type="entry name" value="GLUTAREDOXIN"/>
</dbReference>
<dbReference type="InterPro" id="IPR036249">
    <property type="entry name" value="Thioredoxin-like_sf"/>
</dbReference>
<dbReference type="InterPro" id="IPR011767">
    <property type="entry name" value="GLR_AS"/>
</dbReference>
<comment type="caution">
    <text evidence="6">The sequence shown here is derived from an EMBL/GenBank/DDBJ whole genome shotgun (WGS) entry which is preliminary data.</text>
</comment>
<evidence type="ECO:0000313" key="7">
    <source>
        <dbReference type="Proteomes" id="UP000749646"/>
    </source>
</evidence>
<dbReference type="PANTHER" id="PTHR45694:SF18">
    <property type="entry name" value="GLUTAREDOXIN-1-RELATED"/>
    <property type="match status" value="1"/>
</dbReference>
<dbReference type="Pfam" id="PF00462">
    <property type="entry name" value="Glutaredoxin"/>
    <property type="match status" value="1"/>
</dbReference>
<dbReference type="GO" id="GO:0034599">
    <property type="term" value="P:cellular response to oxidative stress"/>
    <property type="evidence" value="ECO:0007669"/>
    <property type="project" value="TreeGrafter"/>
</dbReference>
<evidence type="ECO:0000256" key="2">
    <source>
        <dbReference type="ARBA" id="ARBA00022982"/>
    </source>
</evidence>
<dbReference type="PROSITE" id="PS00195">
    <property type="entry name" value="GLUTAREDOXIN_1"/>
    <property type="match status" value="1"/>
</dbReference>
<proteinExistence type="predicted"/>
<evidence type="ECO:0000259" key="5">
    <source>
        <dbReference type="Pfam" id="PF00462"/>
    </source>
</evidence>
<dbReference type="SUPFAM" id="SSF52833">
    <property type="entry name" value="Thioredoxin-like"/>
    <property type="match status" value="1"/>
</dbReference>
<keyword evidence="4" id="KW-0676">Redox-active center</keyword>
<reference evidence="6" key="1">
    <citation type="journal article" date="2020" name="Fungal Divers.">
        <title>Resolving the Mortierellaceae phylogeny through synthesis of multi-gene phylogenetics and phylogenomics.</title>
        <authorList>
            <person name="Vandepol N."/>
            <person name="Liber J."/>
            <person name="Desiro A."/>
            <person name="Na H."/>
            <person name="Kennedy M."/>
            <person name="Barry K."/>
            <person name="Grigoriev I.V."/>
            <person name="Miller A.N."/>
            <person name="O'Donnell K."/>
            <person name="Stajich J.E."/>
            <person name="Bonito G."/>
        </authorList>
    </citation>
    <scope>NUCLEOTIDE SEQUENCE</scope>
    <source>
        <strain evidence="6">MES-2147</strain>
    </source>
</reference>
<feature type="domain" description="Glutaredoxin" evidence="5">
    <location>
        <begin position="18"/>
        <end position="82"/>
    </location>
</feature>
<keyword evidence="7" id="KW-1185">Reference proteome</keyword>
<evidence type="ECO:0000313" key="6">
    <source>
        <dbReference type="EMBL" id="KAF9987692.1"/>
    </source>
</evidence>
<sequence>MEAKLKEEINGYIANNDIVVFSKSYCPYCNQAKTFLNGQGVEDKVFVVELDRLDDGSAIQRYLLELTKQRTVPNIFISQQHIGGCSDLLGLDKAKLTVLLDKIKGKI</sequence>
<keyword evidence="2" id="KW-0249">Electron transport</keyword>
<dbReference type="GO" id="GO:0005737">
    <property type="term" value="C:cytoplasm"/>
    <property type="evidence" value="ECO:0007669"/>
    <property type="project" value="TreeGrafter"/>
</dbReference>
<dbReference type="Gene3D" id="3.40.30.10">
    <property type="entry name" value="Glutaredoxin"/>
    <property type="match status" value="1"/>
</dbReference>
<evidence type="ECO:0000256" key="4">
    <source>
        <dbReference type="ARBA" id="ARBA00023284"/>
    </source>
</evidence>
<organism evidence="6 7">
    <name type="scientific">Modicella reniformis</name>
    <dbReference type="NCBI Taxonomy" id="1440133"/>
    <lineage>
        <taxon>Eukaryota</taxon>
        <taxon>Fungi</taxon>
        <taxon>Fungi incertae sedis</taxon>
        <taxon>Mucoromycota</taxon>
        <taxon>Mortierellomycotina</taxon>
        <taxon>Mortierellomycetes</taxon>
        <taxon>Mortierellales</taxon>
        <taxon>Mortierellaceae</taxon>
        <taxon>Modicella</taxon>
    </lineage>
</organism>
<dbReference type="PANTHER" id="PTHR45694">
    <property type="entry name" value="GLUTAREDOXIN 2"/>
    <property type="match status" value="1"/>
</dbReference>
<gene>
    <name evidence="6" type="ORF">BGZ65_002322</name>
</gene>
<dbReference type="InterPro" id="IPR002109">
    <property type="entry name" value="Glutaredoxin"/>
</dbReference>
<keyword evidence="3" id="KW-1015">Disulfide bond</keyword>
<dbReference type="GO" id="GO:0015038">
    <property type="term" value="F:glutathione disulfide oxidoreductase activity"/>
    <property type="evidence" value="ECO:0007669"/>
    <property type="project" value="TreeGrafter"/>
</dbReference>
<dbReference type="PROSITE" id="PS51354">
    <property type="entry name" value="GLUTAREDOXIN_2"/>
    <property type="match status" value="1"/>
</dbReference>
<dbReference type="InterPro" id="IPR014025">
    <property type="entry name" value="Glutaredoxin_subgr"/>
</dbReference>
<dbReference type="GO" id="GO:0004602">
    <property type="term" value="F:glutathione peroxidase activity"/>
    <property type="evidence" value="ECO:0007669"/>
    <property type="project" value="UniProtKB-ARBA"/>
</dbReference>
<dbReference type="OrthoDB" id="418495at2759"/>
<keyword evidence="1" id="KW-0813">Transport</keyword>
<dbReference type="NCBIfam" id="TIGR02180">
    <property type="entry name" value="GRX_euk"/>
    <property type="match status" value="1"/>
</dbReference>
<dbReference type="AlphaFoldDB" id="A0A9P6MBK4"/>
<evidence type="ECO:0000256" key="1">
    <source>
        <dbReference type="ARBA" id="ARBA00022448"/>
    </source>
</evidence>
<protein>
    <recommendedName>
        <fullName evidence="5">Glutaredoxin domain-containing protein</fullName>
    </recommendedName>
</protein>
<dbReference type="EMBL" id="JAAAHW010003161">
    <property type="protein sequence ID" value="KAF9987692.1"/>
    <property type="molecule type" value="Genomic_DNA"/>
</dbReference>
<dbReference type="CDD" id="cd03419">
    <property type="entry name" value="GRX_GRXh_1_2_like"/>
    <property type="match status" value="1"/>
</dbReference>
<dbReference type="FunFam" id="3.40.30.10:FF:000026">
    <property type="entry name" value="Glutaredoxin 2"/>
    <property type="match status" value="1"/>
</dbReference>
<dbReference type="Proteomes" id="UP000749646">
    <property type="component" value="Unassembled WGS sequence"/>
</dbReference>
<accession>A0A9P6MBK4</accession>
<name>A0A9P6MBK4_9FUNG</name>
<dbReference type="InterPro" id="IPR011899">
    <property type="entry name" value="Glutaredoxin_euk/vir"/>
</dbReference>